<dbReference type="RefSeq" id="WP_203746854.1">
    <property type="nucleotide sequence ID" value="NZ_BONF01000017.1"/>
</dbReference>
<name>A0A8J3NL23_9ACTN</name>
<proteinExistence type="predicted"/>
<keyword evidence="2" id="KW-1185">Reference proteome</keyword>
<evidence type="ECO:0000313" key="1">
    <source>
        <dbReference type="EMBL" id="GIF82085.1"/>
    </source>
</evidence>
<evidence type="ECO:0000313" key="2">
    <source>
        <dbReference type="Proteomes" id="UP000601223"/>
    </source>
</evidence>
<dbReference type="InterPro" id="IPR027417">
    <property type="entry name" value="P-loop_NTPase"/>
</dbReference>
<protein>
    <submittedName>
        <fullName evidence="1">Uncharacterized protein</fullName>
    </submittedName>
</protein>
<dbReference type="Proteomes" id="UP000601223">
    <property type="component" value="Unassembled WGS sequence"/>
</dbReference>
<gene>
    <name evidence="1" type="ORF">Cba03nite_34340</name>
</gene>
<dbReference type="EMBL" id="BONF01000017">
    <property type="protein sequence ID" value="GIF82085.1"/>
    <property type="molecule type" value="Genomic_DNA"/>
</dbReference>
<reference evidence="1 2" key="1">
    <citation type="submission" date="2021-01" db="EMBL/GenBank/DDBJ databases">
        <title>Whole genome shotgun sequence of Catellatospora bangladeshensis NBRC 107357.</title>
        <authorList>
            <person name="Komaki H."/>
            <person name="Tamura T."/>
        </authorList>
    </citation>
    <scope>NUCLEOTIDE SEQUENCE [LARGE SCALE GENOMIC DNA]</scope>
    <source>
        <strain evidence="1 2">NBRC 107357</strain>
    </source>
</reference>
<comment type="caution">
    <text evidence="1">The sequence shown here is derived from an EMBL/GenBank/DDBJ whole genome shotgun (WGS) entry which is preliminary data.</text>
</comment>
<dbReference type="AlphaFoldDB" id="A0A8J3NL23"/>
<dbReference type="SUPFAM" id="SSF52540">
    <property type="entry name" value="P-loop containing nucleoside triphosphate hydrolases"/>
    <property type="match status" value="1"/>
</dbReference>
<organism evidence="1 2">
    <name type="scientific">Catellatospora bangladeshensis</name>
    <dbReference type="NCBI Taxonomy" id="310355"/>
    <lineage>
        <taxon>Bacteria</taxon>
        <taxon>Bacillati</taxon>
        <taxon>Actinomycetota</taxon>
        <taxon>Actinomycetes</taxon>
        <taxon>Micromonosporales</taxon>
        <taxon>Micromonosporaceae</taxon>
        <taxon>Catellatospora</taxon>
    </lineage>
</organism>
<sequence>MLVVVGSLKSSPGASTLALALAATWPGGQPGPVLLEADPAGGQIGAYWQFFELPGLWSLAQDLRRGNAWRAREHAIRLPIGVDVVAGQARDNGRAAQVAADRSGAIPTADVVIADVGRLERGGACGGFLAAADHVIIVARPVEAELALVQGHADAVKAATGGQVWLATVGRGPFGSGEILAAVGMPHLGQVPHDRLAGPLLRGERWSRHWRLFGLFRRAALLAQVLHEAGPLVKPGPYDLDEVPESATGTAAFAPSGGEPAAGFDTEEDRWRILPVT</sequence>
<accession>A0A8J3NL23</accession>
<dbReference type="Gene3D" id="3.40.50.300">
    <property type="entry name" value="P-loop containing nucleotide triphosphate hydrolases"/>
    <property type="match status" value="1"/>
</dbReference>